<evidence type="ECO:0000259" key="3">
    <source>
        <dbReference type="Pfam" id="PF14111"/>
    </source>
</evidence>
<feature type="region of interest" description="Disordered" evidence="1">
    <location>
        <begin position="177"/>
        <end position="206"/>
    </location>
</feature>
<feature type="region of interest" description="Disordered" evidence="1">
    <location>
        <begin position="556"/>
        <end position="598"/>
    </location>
</feature>
<feature type="compositionally biased region" description="Acidic residues" evidence="1">
    <location>
        <begin position="556"/>
        <end position="566"/>
    </location>
</feature>
<dbReference type="PANTHER" id="PTHR31286:SF99">
    <property type="entry name" value="DUF4283 DOMAIN-CONTAINING PROTEIN"/>
    <property type="match status" value="1"/>
</dbReference>
<dbReference type="Proteomes" id="UP000813463">
    <property type="component" value="Chromosome 1"/>
</dbReference>
<evidence type="ECO:0000256" key="2">
    <source>
        <dbReference type="SAM" id="Phobius"/>
    </source>
</evidence>
<feature type="transmembrane region" description="Helical" evidence="2">
    <location>
        <begin position="42"/>
        <end position="62"/>
    </location>
</feature>
<feature type="domain" description="DUF4283" evidence="3">
    <location>
        <begin position="227"/>
        <end position="304"/>
    </location>
</feature>
<dbReference type="AlphaFoldDB" id="A0A9R0INW0"/>
<keyword evidence="2" id="KW-0472">Membrane</keyword>
<dbReference type="RefSeq" id="XP_021852807.2">
    <property type="nucleotide sequence ID" value="XM_021997115.2"/>
</dbReference>
<keyword evidence="4" id="KW-1185">Reference proteome</keyword>
<feature type="compositionally biased region" description="Polar residues" evidence="1">
    <location>
        <begin position="194"/>
        <end position="206"/>
    </location>
</feature>
<evidence type="ECO:0000313" key="5">
    <source>
        <dbReference type="RefSeq" id="XP_021852807.2"/>
    </source>
</evidence>
<reference evidence="5" key="2">
    <citation type="submission" date="2025-08" db="UniProtKB">
        <authorList>
            <consortium name="RefSeq"/>
        </authorList>
    </citation>
    <scope>IDENTIFICATION</scope>
    <source>
        <tissue evidence="5">Leaf</tissue>
    </source>
</reference>
<feature type="compositionally biased region" description="Basic and acidic residues" evidence="1">
    <location>
        <begin position="579"/>
        <end position="589"/>
    </location>
</feature>
<proteinExistence type="predicted"/>
<feature type="compositionally biased region" description="Pro residues" evidence="1">
    <location>
        <begin position="471"/>
        <end position="481"/>
    </location>
</feature>
<evidence type="ECO:0000256" key="1">
    <source>
        <dbReference type="SAM" id="MobiDB-lite"/>
    </source>
</evidence>
<name>A0A9R0INW0_SPIOL</name>
<dbReference type="InterPro" id="IPR040256">
    <property type="entry name" value="At4g02000-like"/>
</dbReference>
<dbReference type="PANTHER" id="PTHR31286">
    <property type="entry name" value="GLYCINE-RICH CELL WALL STRUCTURAL PROTEIN 1.8-LIKE"/>
    <property type="match status" value="1"/>
</dbReference>
<organism evidence="4 5">
    <name type="scientific">Spinacia oleracea</name>
    <name type="common">Spinach</name>
    <dbReference type="NCBI Taxonomy" id="3562"/>
    <lineage>
        <taxon>Eukaryota</taxon>
        <taxon>Viridiplantae</taxon>
        <taxon>Streptophyta</taxon>
        <taxon>Embryophyta</taxon>
        <taxon>Tracheophyta</taxon>
        <taxon>Spermatophyta</taxon>
        <taxon>Magnoliopsida</taxon>
        <taxon>eudicotyledons</taxon>
        <taxon>Gunneridae</taxon>
        <taxon>Pentapetalae</taxon>
        <taxon>Caryophyllales</taxon>
        <taxon>Chenopodiaceae</taxon>
        <taxon>Chenopodioideae</taxon>
        <taxon>Anserineae</taxon>
        <taxon>Spinacia</taxon>
    </lineage>
</organism>
<gene>
    <name evidence="5" type="primary">LOC110792299</name>
</gene>
<protein>
    <recommendedName>
        <fullName evidence="3">DUF4283 domain-containing protein</fullName>
    </recommendedName>
</protein>
<evidence type="ECO:0000313" key="4">
    <source>
        <dbReference type="Proteomes" id="UP000813463"/>
    </source>
</evidence>
<feature type="compositionally biased region" description="Basic residues" evidence="1">
    <location>
        <begin position="457"/>
        <end position="470"/>
    </location>
</feature>
<dbReference type="Pfam" id="PF14111">
    <property type="entry name" value="DUF4283"/>
    <property type="match status" value="1"/>
</dbReference>
<keyword evidence="2" id="KW-1133">Transmembrane helix</keyword>
<dbReference type="GeneID" id="110792299"/>
<keyword evidence="2" id="KW-0812">Transmembrane</keyword>
<feature type="transmembrane region" description="Helical" evidence="2">
    <location>
        <begin position="12"/>
        <end position="36"/>
    </location>
</feature>
<feature type="region of interest" description="Disordered" evidence="1">
    <location>
        <begin position="457"/>
        <end position="481"/>
    </location>
</feature>
<accession>A0A9R0INW0</accession>
<dbReference type="KEGG" id="soe:110792299"/>
<reference evidence="4" key="1">
    <citation type="journal article" date="2021" name="Nat. Commun.">
        <title>Genomic analyses provide insights into spinach domestication and the genetic basis of agronomic traits.</title>
        <authorList>
            <person name="Cai X."/>
            <person name="Sun X."/>
            <person name="Xu C."/>
            <person name="Sun H."/>
            <person name="Wang X."/>
            <person name="Ge C."/>
            <person name="Zhang Z."/>
            <person name="Wang Q."/>
            <person name="Fei Z."/>
            <person name="Jiao C."/>
            <person name="Wang Q."/>
        </authorList>
    </citation>
    <scope>NUCLEOTIDE SEQUENCE [LARGE SCALE GENOMIC DNA]</scope>
    <source>
        <strain evidence="4">cv. Varoflay</strain>
    </source>
</reference>
<sequence length="598" mass="67055">MLYFAFSFQFCHLLLGFAFFQCLHFVGLCFVLSWVMITPLQFISGFLDPSVVYYNLMCFFLATIRIPKSLIQGYKFWSFFFSKSTFSPYFSLHQTCSVFLSSPVFARFKLPNLVKIPSFLFRLWVLMSNNPVVSSYASLLKKNPSPISNEPQPASLPSDPCSSSFFSHPTHNSFLLGGSSPNLDPNSPPKDSSHNTAPQVPGSNNATITLDAPKLDNEQIKLMEATCLFGKVWGEFVPQAAVIARMKKDWSFMRGEASFRFIGNGWFLIKFSNPLDKDEVWEGRPWFVQGLNFVLLPWRASFKAQFSSITHVDQWVKIPFLPTEYWTWHYLNQISSCVGQPIKLDKFTSENTEKGQFARVCLSLNITKPVPRSITLNFGYDIQEYFLSYEGVWEVFPLCGDPNHFLNACPKRPPPCLKLVVAQLDEAKLSMGVPGDSGGQATPSDWLAVVPRRRAKPRSNIRKTHAKPYHHPPPVQTRPLPSPSQGLGAGLPVIPLANSFQGLQDFQVSTGDTITLNPPAVQPYEDILPDFDPLELAPHGVKDVQGDDELDMDLEIYDGDGFDENDPVFSDCTPPMEAENSKRRNRGDGDLSPSPSAG</sequence>
<dbReference type="InterPro" id="IPR025558">
    <property type="entry name" value="DUF4283"/>
</dbReference>